<name>A0A7V7UC77_9FIRM</name>
<dbReference type="Proteomes" id="UP000461768">
    <property type="component" value="Unassembled WGS sequence"/>
</dbReference>
<reference evidence="1 2" key="1">
    <citation type="submission" date="2019-09" db="EMBL/GenBank/DDBJ databases">
        <authorList>
            <person name="Valk L.C."/>
        </authorList>
    </citation>
    <scope>NUCLEOTIDE SEQUENCE [LARGE SCALE GENOMIC DNA]</scope>
    <source>
        <strain evidence="1">GalUA</strain>
    </source>
</reference>
<gene>
    <name evidence="1" type="ORF">F7O84_03180</name>
</gene>
<dbReference type="RefSeq" id="WP_151141887.1">
    <property type="nucleotide sequence ID" value="NZ_WAGX01000004.1"/>
</dbReference>
<protein>
    <submittedName>
        <fullName evidence="1">Chorion class high-cysteine HCB protein 13</fullName>
    </submittedName>
</protein>
<sequence>MSDLAATGCGCSNNNGCNSIIWIILLLCLCGGNGFGGGGCNDGCGDNSCFLIIILLFCCGGLGNNGCGNSFC</sequence>
<comment type="caution">
    <text evidence="1">The sequence shown here is derived from an EMBL/GenBank/DDBJ whole genome shotgun (WGS) entry which is preliminary data.</text>
</comment>
<reference evidence="1 2" key="2">
    <citation type="submission" date="2020-02" db="EMBL/GenBank/DDBJ databases">
        <title>Candidatus Galacturonibacter soehngenii shows hetero-acetogenic catabolism of galacturonic acid but lacks a canonical carbon monoxide dehydrogenase/acetyl-CoA synthase complex.</title>
        <authorList>
            <person name="Diender M."/>
            <person name="Stouten G.R."/>
            <person name="Petersen J.F."/>
            <person name="Nielsen P.H."/>
            <person name="Dueholm M.S."/>
            <person name="Pronk J.T."/>
            <person name="Van Loosdrecht M.C.M."/>
        </authorList>
    </citation>
    <scope>NUCLEOTIDE SEQUENCE [LARGE SCALE GENOMIC DNA]</scope>
    <source>
        <strain evidence="1">GalUA</strain>
    </source>
</reference>
<organism evidence="1 2">
    <name type="scientific">Candidatus Galacturonatibacter soehngenii</name>
    <dbReference type="NCBI Taxonomy" id="2307010"/>
    <lineage>
        <taxon>Bacteria</taxon>
        <taxon>Bacillati</taxon>
        <taxon>Bacillota</taxon>
        <taxon>Clostridia</taxon>
        <taxon>Lachnospirales</taxon>
        <taxon>Lachnospiraceae</taxon>
        <taxon>Candidatus Galacturonatibacter</taxon>
    </lineage>
</organism>
<evidence type="ECO:0000313" key="1">
    <source>
        <dbReference type="EMBL" id="KAB1439415.1"/>
    </source>
</evidence>
<dbReference type="EMBL" id="WAGX01000004">
    <property type="protein sequence ID" value="KAB1439415.1"/>
    <property type="molecule type" value="Genomic_DNA"/>
</dbReference>
<accession>A0A7V7UC77</accession>
<keyword evidence="2" id="KW-1185">Reference proteome</keyword>
<dbReference type="AlphaFoldDB" id="A0A7V7UC77"/>
<proteinExistence type="predicted"/>
<evidence type="ECO:0000313" key="2">
    <source>
        <dbReference type="Proteomes" id="UP000461768"/>
    </source>
</evidence>